<feature type="region of interest" description="Disordered" evidence="5">
    <location>
        <begin position="1"/>
        <end position="108"/>
    </location>
</feature>
<keyword evidence="3" id="KW-0804">Transcription</keyword>
<dbReference type="Pfam" id="PF05132">
    <property type="entry name" value="RNA_pol_Rpc4"/>
    <property type="match status" value="1"/>
</dbReference>
<proteinExistence type="predicted"/>
<comment type="subcellular location">
    <subcellularLocation>
        <location evidence="1">Nucleus</location>
    </subcellularLocation>
</comment>
<dbReference type="PANTHER" id="PTHR13408">
    <property type="entry name" value="DNA-DIRECTED RNA POLYMERASE III"/>
    <property type="match status" value="1"/>
</dbReference>
<sequence>MKNEMDGSSSAPPPRKLKFAPKIPPRKTQKTVVPKVEPSETKEETIDKELLMKLRTAKTNDGFGQRKSKNEKEASSTQVAFGPVNSLKARSFPLPRDTTTTDASSPKIDKEYAEPWDYTHTNYPVTLPLRRPYSGNPELLDEEEFGEAAKSSVPNEDDVNAAEQLGLMEEMDEPQFLFFQLPAVLPLAKKPDASVDAKKGSNKTVPASKLEEVPEGRIGKILVYKSGKVKMKLGDLLFDVSPGANCVFAQDVAVVDTKEKQCCIVGELGKRVVVTPDINSLLGCSEDMDVSSYP</sequence>
<organism evidence="6">
    <name type="scientific">Ananas comosus var. bracteatus</name>
    <name type="common">red pineapple</name>
    <dbReference type="NCBI Taxonomy" id="296719"/>
    <lineage>
        <taxon>Eukaryota</taxon>
        <taxon>Viridiplantae</taxon>
        <taxon>Streptophyta</taxon>
        <taxon>Embryophyta</taxon>
        <taxon>Tracheophyta</taxon>
        <taxon>Spermatophyta</taxon>
        <taxon>Magnoliopsida</taxon>
        <taxon>Liliopsida</taxon>
        <taxon>Poales</taxon>
        <taxon>Bromeliaceae</taxon>
        <taxon>Bromelioideae</taxon>
        <taxon>Ananas</taxon>
    </lineage>
</organism>
<keyword evidence="4" id="KW-0539">Nucleus</keyword>
<accession>A0A6V7NG38</accession>
<evidence type="ECO:0000256" key="2">
    <source>
        <dbReference type="ARBA" id="ARBA00022478"/>
    </source>
</evidence>
<gene>
    <name evidence="6" type="ORF">CB5_LOCUS718</name>
</gene>
<dbReference type="GO" id="GO:0003677">
    <property type="term" value="F:DNA binding"/>
    <property type="evidence" value="ECO:0007669"/>
    <property type="project" value="InterPro"/>
</dbReference>
<dbReference type="GO" id="GO:0042797">
    <property type="term" value="P:tRNA transcription by RNA polymerase III"/>
    <property type="evidence" value="ECO:0007669"/>
    <property type="project" value="TreeGrafter"/>
</dbReference>
<name>A0A6V7NG38_ANACO</name>
<protein>
    <recommendedName>
        <fullName evidence="7">DNA-directed RNA polymerase III subunit RPC4</fullName>
    </recommendedName>
</protein>
<dbReference type="InterPro" id="IPR007811">
    <property type="entry name" value="RPC4"/>
</dbReference>
<evidence type="ECO:0000256" key="5">
    <source>
        <dbReference type="SAM" id="MobiDB-lite"/>
    </source>
</evidence>
<evidence type="ECO:0008006" key="7">
    <source>
        <dbReference type="Google" id="ProtNLM"/>
    </source>
</evidence>
<evidence type="ECO:0000256" key="4">
    <source>
        <dbReference type="ARBA" id="ARBA00023242"/>
    </source>
</evidence>
<dbReference type="AlphaFoldDB" id="A0A6V7NG38"/>
<evidence type="ECO:0000256" key="1">
    <source>
        <dbReference type="ARBA" id="ARBA00004123"/>
    </source>
</evidence>
<dbReference type="PANTHER" id="PTHR13408:SF0">
    <property type="entry name" value="DNA-DIRECTED RNA POLYMERASE III SUBUNIT RPC4"/>
    <property type="match status" value="1"/>
</dbReference>
<dbReference type="EMBL" id="LR862129">
    <property type="protein sequence ID" value="CAD1817507.1"/>
    <property type="molecule type" value="Genomic_DNA"/>
</dbReference>
<keyword evidence="2" id="KW-0240">DNA-directed RNA polymerase</keyword>
<reference evidence="6" key="1">
    <citation type="submission" date="2020-07" db="EMBL/GenBank/DDBJ databases">
        <authorList>
            <person name="Lin J."/>
        </authorList>
    </citation>
    <scope>NUCLEOTIDE SEQUENCE</scope>
</reference>
<feature type="compositionally biased region" description="Polar residues" evidence="5">
    <location>
        <begin position="1"/>
        <end position="10"/>
    </location>
</feature>
<feature type="compositionally biased region" description="Basic residues" evidence="5">
    <location>
        <begin position="15"/>
        <end position="29"/>
    </location>
</feature>
<dbReference type="GO" id="GO:0005666">
    <property type="term" value="C:RNA polymerase III complex"/>
    <property type="evidence" value="ECO:0007669"/>
    <property type="project" value="InterPro"/>
</dbReference>
<evidence type="ECO:0000313" key="6">
    <source>
        <dbReference type="EMBL" id="CAD1817507.1"/>
    </source>
</evidence>
<feature type="compositionally biased region" description="Basic and acidic residues" evidence="5">
    <location>
        <begin position="37"/>
        <end position="52"/>
    </location>
</feature>
<evidence type="ECO:0000256" key="3">
    <source>
        <dbReference type="ARBA" id="ARBA00023163"/>
    </source>
</evidence>